<evidence type="ECO:0000313" key="2">
    <source>
        <dbReference type="EMBL" id="JAD77247.1"/>
    </source>
</evidence>
<feature type="compositionally biased region" description="Polar residues" evidence="1">
    <location>
        <begin position="1"/>
        <end position="12"/>
    </location>
</feature>
<dbReference type="AlphaFoldDB" id="A0A0A9D0H7"/>
<proteinExistence type="predicted"/>
<dbReference type="EMBL" id="GBRH01220648">
    <property type="protein sequence ID" value="JAD77247.1"/>
    <property type="molecule type" value="Transcribed_RNA"/>
</dbReference>
<feature type="compositionally biased region" description="Basic and acidic residues" evidence="1">
    <location>
        <begin position="33"/>
        <end position="42"/>
    </location>
</feature>
<evidence type="ECO:0000256" key="1">
    <source>
        <dbReference type="SAM" id="MobiDB-lite"/>
    </source>
</evidence>
<reference evidence="2" key="1">
    <citation type="submission" date="2014-09" db="EMBL/GenBank/DDBJ databases">
        <authorList>
            <person name="Magalhaes I.L.F."/>
            <person name="Oliveira U."/>
            <person name="Santos F.R."/>
            <person name="Vidigal T.H.D.A."/>
            <person name="Brescovit A.D."/>
            <person name="Santos A.J."/>
        </authorList>
    </citation>
    <scope>NUCLEOTIDE SEQUENCE</scope>
    <source>
        <tissue evidence="2">Shoot tissue taken approximately 20 cm above the soil surface</tissue>
    </source>
</reference>
<sequence>MHSAAAAQSTRSGLHRPTAARPCFPRSASESRGTTRDEAEWG</sequence>
<feature type="region of interest" description="Disordered" evidence="1">
    <location>
        <begin position="1"/>
        <end position="42"/>
    </location>
</feature>
<name>A0A0A9D0H7_ARUDO</name>
<organism evidence="2">
    <name type="scientific">Arundo donax</name>
    <name type="common">Giant reed</name>
    <name type="synonym">Donax arundinaceus</name>
    <dbReference type="NCBI Taxonomy" id="35708"/>
    <lineage>
        <taxon>Eukaryota</taxon>
        <taxon>Viridiplantae</taxon>
        <taxon>Streptophyta</taxon>
        <taxon>Embryophyta</taxon>
        <taxon>Tracheophyta</taxon>
        <taxon>Spermatophyta</taxon>
        <taxon>Magnoliopsida</taxon>
        <taxon>Liliopsida</taxon>
        <taxon>Poales</taxon>
        <taxon>Poaceae</taxon>
        <taxon>PACMAD clade</taxon>
        <taxon>Arundinoideae</taxon>
        <taxon>Arundineae</taxon>
        <taxon>Arundo</taxon>
    </lineage>
</organism>
<accession>A0A0A9D0H7</accession>
<protein>
    <submittedName>
        <fullName evidence="2">Uncharacterized protein</fullName>
    </submittedName>
</protein>
<reference evidence="2" key="2">
    <citation type="journal article" date="2015" name="Data Brief">
        <title>Shoot transcriptome of the giant reed, Arundo donax.</title>
        <authorList>
            <person name="Barrero R.A."/>
            <person name="Guerrero F.D."/>
            <person name="Moolhuijzen P."/>
            <person name="Goolsby J.A."/>
            <person name="Tidwell J."/>
            <person name="Bellgard S.E."/>
            <person name="Bellgard M.I."/>
        </authorList>
    </citation>
    <scope>NUCLEOTIDE SEQUENCE</scope>
    <source>
        <tissue evidence="2">Shoot tissue taken approximately 20 cm above the soil surface</tissue>
    </source>
</reference>